<protein>
    <recommendedName>
        <fullName evidence="9">Auxin efflux carrier</fullName>
    </recommendedName>
</protein>
<dbReference type="InterPro" id="IPR004776">
    <property type="entry name" value="Mem_transp_PIN-like"/>
</dbReference>
<reference evidence="7" key="1">
    <citation type="journal article" date="2021" name="Open Biol.">
        <title>Shared evolutionary footprints suggest mitochondrial oxidative damage underlies multiple complex I losses in fungi.</title>
        <authorList>
            <person name="Schikora-Tamarit M.A."/>
            <person name="Marcet-Houben M."/>
            <person name="Nosek J."/>
            <person name="Gabaldon T."/>
        </authorList>
    </citation>
    <scope>NUCLEOTIDE SEQUENCE</scope>
    <source>
        <strain evidence="7">CBS6341</strain>
    </source>
</reference>
<evidence type="ECO:0000256" key="3">
    <source>
        <dbReference type="ARBA" id="ARBA00022989"/>
    </source>
</evidence>
<evidence type="ECO:0000256" key="2">
    <source>
        <dbReference type="ARBA" id="ARBA00022692"/>
    </source>
</evidence>
<comment type="caution">
    <text evidence="7">The sequence shown here is derived from an EMBL/GenBank/DDBJ whole genome shotgun (WGS) entry which is preliminary data.</text>
</comment>
<dbReference type="Pfam" id="PF03547">
    <property type="entry name" value="Mem_trans"/>
    <property type="match status" value="1"/>
</dbReference>
<dbReference type="EMBL" id="JAEUBF010000796">
    <property type="protein sequence ID" value="KAH3674811.1"/>
    <property type="molecule type" value="Genomic_DNA"/>
</dbReference>
<proteinExistence type="predicted"/>
<evidence type="ECO:0000256" key="1">
    <source>
        <dbReference type="ARBA" id="ARBA00004141"/>
    </source>
</evidence>
<dbReference type="AlphaFoldDB" id="A0A9P8TDX9"/>
<dbReference type="PANTHER" id="PTHR31274:SF1">
    <property type="entry name" value="AGL149CP"/>
    <property type="match status" value="1"/>
</dbReference>
<evidence type="ECO:0000256" key="4">
    <source>
        <dbReference type="ARBA" id="ARBA00023136"/>
    </source>
</evidence>
<keyword evidence="8" id="KW-1185">Reference proteome</keyword>
<evidence type="ECO:0000313" key="7">
    <source>
        <dbReference type="EMBL" id="KAH3674811.1"/>
    </source>
</evidence>
<feature type="transmembrane region" description="Helical" evidence="6">
    <location>
        <begin position="47"/>
        <end position="67"/>
    </location>
</feature>
<feature type="transmembrane region" description="Helical" evidence="6">
    <location>
        <begin position="79"/>
        <end position="102"/>
    </location>
</feature>
<evidence type="ECO:0000256" key="6">
    <source>
        <dbReference type="SAM" id="Phobius"/>
    </source>
</evidence>
<dbReference type="Proteomes" id="UP000769528">
    <property type="component" value="Unassembled WGS sequence"/>
</dbReference>
<feature type="transmembrane region" description="Helical" evidence="6">
    <location>
        <begin position="342"/>
        <end position="360"/>
    </location>
</feature>
<feature type="transmembrane region" description="Helical" evidence="6">
    <location>
        <begin position="415"/>
        <end position="442"/>
    </location>
</feature>
<feature type="transmembrane region" description="Helical" evidence="6">
    <location>
        <begin position="487"/>
        <end position="511"/>
    </location>
</feature>
<feature type="transmembrane region" description="Helical" evidence="6">
    <location>
        <begin position="108"/>
        <end position="129"/>
    </location>
</feature>
<feature type="transmembrane region" description="Helical" evidence="6">
    <location>
        <begin position="380"/>
        <end position="403"/>
    </location>
</feature>
<dbReference type="PANTHER" id="PTHR31274">
    <property type="entry name" value="PROTEIN ECM3"/>
    <property type="match status" value="1"/>
</dbReference>
<feature type="compositionally biased region" description="Polar residues" evidence="5">
    <location>
        <begin position="193"/>
        <end position="204"/>
    </location>
</feature>
<feature type="transmembrane region" description="Helical" evidence="6">
    <location>
        <begin position="12"/>
        <end position="35"/>
    </location>
</feature>
<evidence type="ECO:0000313" key="8">
    <source>
        <dbReference type="Proteomes" id="UP000769528"/>
    </source>
</evidence>
<dbReference type="OrthoDB" id="435607at2759"/>
<reference evidence="7" key="2">
    <citation type="submission" date="2021-01" db="EMBL/GenBank/DDBJ databases">
        <authorList>
            <person name="Schikora-Tamarit M.A."/>
        </authorList>
    </citation>
    <scope>NUCLEOTIDE SEQUENCE</scope>
    <source>
        <strain evidence="7">CBS6341</strain>
    </source>
</reference>
<evidence type="ECO:0008006" key="9">
    <source>
        <dbReference type="Google" id="ProtNLM"/>
    </source>
</evidence>
<evidence type="ECO:0000256" key="5">
    <source>
        <dbReference type="SAM" id="MobiDB-lite"/>
    </source>
</evidence>
<keyword evidence="3 6" id="KW-1133">Transmembrane helix</keyword>
<comment type="subcellular location">
    <subcellularLocation>
        <location evidence="1">Membrane</location>
        <topology evidence="1">Multi-pass membrane protein</topology>
    </subcellularLocation>
</comment>
<dbReference type="GO" id="GO:0055085">
    <property type="term" value="P:transmembrane transport"/>
    <property type="evidence" value="ECO:0007669"/>
    <property type="project" value="InterPro"/>
</dbReference>
<organism evidence="7 8">
    <name type="scientific">Wickerhamomyces mucosus</name>
    <dbReference type="NCBI Taxonomy" id="1378264"/>
    <lineage>
        <taxon>Eukaryota</taxon>
        <taxon>Fungi</taxon>
        <taxon>Dikarya</taxon>
        <taxon>Ascomycota</taxon>
        <taxon>Saccharomycotina</taxon>
        <taxon>Saccharomycetes</taxon>
        <taxon>Phaffomycetales</taxon>
        <taxon>Wickerhamomycetaceae</taxon>
        <taxon>Wickerhamomyces</taxon>
    </lineage>
</organism>
<keyword evidence="4 6" id="KW-0472">Membrane</keyword>
<keyword evidence="2 6" id="KW-0812">Transmembrane</keyword>
<dbReference type="InterPro" id="IPR040254">
    <property type="entry name" value="Ecm3-like"/>
</dbReference>
<name>A0A9P8TDX9_9ASCO</name>
<gene>
    <name evidence="7" type="ORF">WICMUC_003014</name>
</gene>
<feature type="transmembrane region" description="Helical" evidence="6">
    <location>
        <begin position="454"/>
        <end position="475"/>
    </location>
</feature>
<dbReference type="GO" id="GO:0016020">
    <property type="term" value="C:membrane"/>
    <property type="evidence" value="ECO:0007669"/>
    <property type="project" value="UniProtKB-SubCell"/>
</dbReference>
<feature type="region of interest" description="Disordered" evidence="5">
    <location>
        <begin position="181"/>
        <end position="220"/>
    </location>
</feature>
<accession>A0A9P8TDX9</accession>
<sequence length="517" mass="57856">MTETNIQLTIGDAIYLAIKPIIKIYLVIFIGWLSVKYDMISMETSRGLSNSLVNLILPCLSFNNIVANLSGSKIKEIGVVVLTALMIFGSGGLLSYLLSFITPVPKKWFWGSIFAGIFANISDIPIAYIQSMSGGLIFSQEQADQAVTMSCVFLACQQFLMMNCGMFQLVGLDFKESLNDEENSLDQPKSDKNSSNCSNYNSTDGKVENLVNNNNNNEDDDDELHLTFTETTHSLHRINTLKNKNHSFQSLNRRKSIESSRSFERPNEQNLESMVNEYSEADVLKNQKNMEELAKTLSLSQEIGLNLERENEKRSKWNKFIQTHNLGWFEFVLVNFKRPPSAVLILSMIIAMIPWLRGLFVKNNEINAKASDGDPVLSVFMDFTSYVGAAAVPIGLILLGGTIARLKVDKIEPGFIWSALSLTLMRLVLMPIIGVLFVNRIYNVGMIETDTARFLLILSFSVPSATAQIYFTAFYTPLEGDHVQMGCLAIIFMLQYPILIISLSIVITYVLKVTLAV</sequence>